<dbReference type="InterPro" id="IPR011009">
    <property type="entry name" value="Kinase-like_dom_sf"/>
</dbReference>
<dbReference type="SUPFAM" id="SSF52141">
    <property type="entry name" value="Uracil-DNA glycosylase-like"/>
    <property type="match status" value="1"/>
</dbReference>
<dbReference type="Pfam" id="PF07714">
    <property type="entry name" value="PK_Tyr_Ser-Thr"/>
    <property type="match status" value="1"/>
</dbReference>
<dbReference type="Proteomes" id="UP000054408">
    <property type="component" value="Unassembled WGS sequence"/>
</dbReference>
<dbReference type="InterPro" id="IPR051681">
    <property type="entry name" value="Ser/Thr_Kinases-Pseudokinases"/>
</dbReference>
<feature type="domain" description="Protein kinase" evidence="2">
    <location>
        <begin position="389"/>
        <end position="689"/>
    </location>
</feature>
<dbReference type="GeneID" id="25564961"/>
<dbReference type="InterPro" id="IPR008271">
    <property type="entry name" value="Ser/Thr_kinase_AS"/>
</dbReference>
<dbReference type="Gene3D" id="1.10.510.10">
    <property type="entry name" value="Transferase(Phosphotransferase) domain 1"/>
    <property type="match status" value="1"/>
</dbReference>
<evidence type="ECO:0000313" key="4">
    <source>
        <dbReference type="Proteomes" id="UP000054408"/>
    </source>
</evidence>
<dbReference type="GO" id="GO:0004674">
    <property type="term" value="F:protein serine/threonine kinase activity"/>
    <property type="evidence" value="ECO:0007669"/>
    <property type="project" value="TreeGrafter"/>
</dbReference>
<feature type="region of interest" description="Disordered" evidence="1">
    <location>
        <begin position="386"/>
        <end position="414"/>
    </location>
</feature>
<dbReference type="PANTHER" id="PTHR44329">
    <property type="entry name" value="SERINE/THREONINE-PROTEIN KINASE TNNI3K-RELATED"/>
    <property type="match status" value="1"/>
</dbReference>
<dbReference type="SMART" id="SM00220">
    <property type="entry name" value="S_TKc"/>
    <property type="match status" value="1"/>
</dbReference>
<dbReference type="PROSITE" id="PS00108">
    <property type="entry name" value="PROTEIN_KINASE_ST"/>
    <property type="match status" value="1"/>
</dbReference>
<name>A0A0L0DB22_THETB</name>
<dbReference type="EMBL" id="GL349456">
    <property type="protein sequence ID" value="KNC49549.1"/>
    <property type="molecule type" value="Genomic_DNA"/>
</dbReference>
<dbReference type="AlphaFoldDB" id="A0A0L0DB22"/>
<dbReference type="InterPro" id="IPR036895">
    <property type="entry name" value="Uracil-DNA_glycosylase-like_sf"/>
</dbReference>
<reference evidence="3 4" key="1">
    <citation type="submission" date="2010-05" db="EMBL/GenBank/DDBJ databases">
        <title>The Genome Sequence of Thecamonas trahens ATCC 50062.</title>
        <authorList>
            <consortium name="The Broad Institute Genome Sequencing Platform"/>
            <person name="Russ C."/>
            <person name="Cuomo C."/>
            <person name="Shea T."/>
            <person name="Young S.K."/>
            <person name="Zeng Q."/>
            <person name="Koehrsen M."/>
            <person name="Haas B."/>
            <person name="Borodovsky M."/>
            <person name="Guigo R."/>
            <person name="Alvarado L."/>
            <person name="Berlin A."/>
            <person name="Bochicchio J."/>
            <person name="Borenstein D."/>
            <person name="Chapman S."/>
            <person name="Chen Z."/>
            <person name="Freedman E."/>
            <person name="Gellesch M."/>
            <person name="Goldberg J."/>
            <person name="Griggs A."/>
            <person name="Gujja S."/>
            <person name="Heilman E."/>
            <person name="Heiman D."/>
            <person name="Hepburn T."/>
            <person name="Howarth C."/>
            <person name="Jen D."/>
            <person name="Larson L."/>
            <person name="Mehta T."/>
            <person name="Park D."/>
            <person name="Pearson M."/>
            <person name="Roberts A."/>
            <person name="Saif S."/>
            <person name="Shenoy N."/>
            <person name="Sisk P."/>
            <person name="Stolte C."/>
            <person name="Sykes S."/>
            <person name="Thomson T."/>
            <person name="Walk T."/>
            <person name="White J."/>
            <person name="Yandava C."/>
            <person name="Burger G."/>
            <person name="Gray M.W."/>
            <person name="Holland P.W.H."/>
            <person name="King N."/>
            <person name="Lang F.B.F."/>
            <person name="Roger A.J."/>
            <person name="Ruiz-Trillo I."/>
            <person name="Lander E."/>
            <person name="Nusbaum C."/>
        </authorList>
    </citation>
    <scope>NUCLEOTIDE SEQUENCE [LARGE SCALE GENOMIC DNA]</scope>
    <source>
        <strain evidence="3 4">ATCC 50062</strain>
    </source>
</reference>
<dbReference type="OrthoDB" id="423533at2759"/>
<dbReference type="SUPFAM" id="SSF56112">
    <property type="entry name" value="Protein kinase-like (PK-like)"/>
    <property type="match status" value="1"/>
</dbReference>
<feature type="compositionally biased region" description="Pro residues" evidence="1">
    <location>
        <begin position="359"/>
        <end position="369"/>
    </location>
</feature>
<dbReference type="InterPro" id="IPR000719">
    <property type="entry name" value="Prot_kinase_dom"/>
</dbReference>
<proteinExistence type="predicted"/>
<protein>
    <submittedName>
        <fullName evidence="3">TKL protein kinase</fullName>
    </submittedName>
</protein>
<dbReference type="GO" id="GO:0005524">
    <property type="term" value="F:ATP binding"/>
    <property type="evidence" value="ECO:0007669"/>
    <property type="project" value="InterPro"/>
</dbReference>
<evidence type="ECO:0000259" key="2">
    <source>
        <dbReference type="PROSITE" id="PS50011"/>
    </source>
</evidence>
<evidence type="ECO:0000313" key="3">
    <source>
        <dbReference type="EMBL" id="KNC49549.1"/>
    </source>
</evidence>
<dbReference type="InterPro" id="IPR001245">
    <property type="entry name" value="Ser-Thr/Tyr_kinase_cat_dom"/>
</dbReference>
<organism evidence="3 4">
    <name type="scientific">Thecamonas trahens ATCC 50062</name>
    <dbReference type="NCBI Taxonomy" id="461836"/>
    <lineage>
        <taxon>Eukaryota</taxon>
        <taxon>Apusozoa</taxon>
        <taxon>Apusomonadida</taxon>
        <taxon>Apusomonadidae</taxon>
        <taxon>Thecamonas</taxon>
    </lineage>
</organism>
<keyword evidence="4" id="KW-1185">Reference proteome</keyword>
<evidence type="ECO:0000256" key="1">
    <source>
        <dbReference type="SAM" id="MobiDB-lite"/>
    </source>
</evidence>
<sequence length="697" mass="74769">MSASASGAASEADPLELESVLAYEWKALRPLLESQPDAAAVVGPDRPPTVVPARTETFRALNFHPPADWKVVAFGQNPYPRPASAGGIAFLDEAVTSWAQKGLSPSLRNMLKNILVSEGKLATDARIADLRACLPELNLLPPRQWFTHTIVHGVCWLNTSLTFDAAAGTSHDAFWRPIISAIVSTILTAKQDRFNAALREGNAESPGNIGVVFVLWGARAQKRLKPLINSLAAPLSIPVRFVEAHVPSVETFHNVASFAAINDALAELGTEPIDWLPTATDRLVFRIPSISDSERSLPSRLRSDIKLGSDVSFVQQASSRDGDGGGDDDDGDGDTVLIDEHATLPLPTPPQASSASHAPPGPSSPPAPAAPTSGFLASLDKLKFNKSPAKRERRIGRSSPPAEPPAKRRVVPTDKPASPLSLIALETDPTHLVLGKPLGSGGFVKTLHEGGGESKDAFLAEVSLLLKVRHEHIVRILAVCTKGPRPCMVLELLPRNLSAVVREAAASPAGFLPLPRALVLLRDVADALRFLHSRTPPVLHRDLKPANVLVTESFRAKVCDFGISREKMATCAPGTMSKGIGTPVYMAPEMLESKPYSTKLDVYAFAMVMYNVLTCKPPFAGMGHDGGNLDPVQAIVKVITFNARPRCDAELFPPHLPPGVLTSMCRAWDRDPDARPDFDELVPLFDEWVVASAAASV</sequence>
<dbReference type="RefSeq" id="XP_013757660.1">
    <property type="nucleotide sequence ID" value="XM_013902206.1"/>
</dbReference>
<gene>
    <name evidence="3" type="ORF">AMSG_05580</name>
</gene>
<dbReference type="eggNOG" id="KOG0192">
    <property type="taxonomic scope" value="Eukaryota"/>
</dbReference>
<dbReference type="STRING" id="461836.A0A0L0DB22"/>
<feature type="compositionally biased region" description="Acidic residues" evidence="1">
    <location>
        <begin position="324"/>
        <end position="333"/>
    </location>
</feature>
<dbReference type="Gene3D" id="3.40.470.10">
    <property type="entry name" value="Uracil-DNA glycosylase-like domain"/>
    <property type="match status" value="1"/>
</dbReference>
<feature type="region of interest" description="Disordered" evidence="1">
    <location>
        <begin position="312"/>
        <end position="374"/>
    </location>
</feature>
<dbReference type="PROSITE" id="PS50011">
    <property type="entry name" value="PROTEIN_KINASE_DOM"/>
    <property type="match status" value="1"/>
</dbReference>
<keyword evidence="3" id="KW-0808">Transferase</keyword>
<accession>A0A0L0DB22</accession>
<keyword evidence="3" id="KW-0418">Kinase</keyword>